<dbReference type="AlphaFoldDB" id="A0A8S3B3P9"/>
<evidence type="ECO:0000313" key="3">
    <source>
        <dbReference type="Proteomes" id="UP000681720"/>
    </source>
</evidence>
<sequence>VLREDDRLKQEEDYRQGRINEGSR</sequence>
<protein>
    <submittedName>
        <fullName evidence="2">Uncharacterized protein</fullName>
    </submittedName>
</protein>
<dbReference type="EMBL" id="CAJOBJ010147974">
    <property type="protein sequence ID" value="CAF4792573.1"/>
    <property type="molecule type" value="Genomic_DNA"/>
</dbReference>
<gene>
    <name evidence="2" type="ORF">GIL414_LOCUS46813</name>
</gene>
<reference evidence="2" key="1">
    <citation type="submission" date="2021-02" db="EMBL/GenBank/DDBJ databases">
        <authorList>
            <person name="Nowell W R."/>
        </authorList>
    </citation>
    <scope>NUCLEOTIDE SEQUENCE</scope>
</reference>
<organism evidence="2 3">
    <name type="scientific">Rotaria magnacalcarata</name>
    <dbReference type="NCBI Taxonomy" id="392030"/>
    <lineage>
        <taxon>Eukaryota</taxon>
        <taxon>Metazoa</taxon>
        <taxon>Spiralia</taxon>
        <taxon>Gnathifera</taxon>
        <taxon>Rotifera</taxon>
        <taxon>Eurotatoria</taxon>
        <taxon>Bdelloidea</taxon>
        <taxon>Philodinida</taxon>
        <taxon>Philodinidae</taxon>
        <taxon>Rotaria</taxon>
    </lineage>
</organism>
<accession>A0A8S3B3P9</accession>
<feature type="non-terminal residue" evidence="2">
    <location>
        <position position="1"/>
    </location>
</feature>
<evidence type="ECO:0000256" key="1">
    <source>
        <dbReference type="SAM" id="MobiDB-lite"/>
    </source>
</evidence>
<dbReference type="Proteomes" id="UP000681720">
    <property type="component" value="Unassembled WGS sequence"/>
</dbReference>
<name>A0A8S3B3P9_9BILA</name>
<evidence type="ECO:0000313" key="2">
    <source>
        <dbReference type="EMBL" id="CAF4792573.1"/>
    </source>
</evidence>
<proteinExistence type="predicted"/>
<feature type="region of interest" description="Disordered" evidence="1">
    <location>
        <begin position="1"/>
        <end position="24"/>
    </location>
</feature>
<comment type="caution">
    <text evidence="2">The sequence shown here is derived from an EMBL/GenBank/DDBJ whole genome shotgun (WGS) entry which is preliminary data.</text>
</comment>